<keyword evidence="1" id="KW-0472">Membrane</keyword>
<reference evidence="2 3" key="1">
    <citation type="submission" date="2016-10" db="EMBL/GenBank/DDBJ databases">
        <authorList>
            <person name="de Groot N.N."/>
        </authorList>
    </citation>
    <scope>NUCLEOTIDE SEQUENCE [LARGE SCALE GENOMIC DNA]</scope>
    <source>
        <strain evidence="2 3">CGMCC 1.5337</strain>
    </source>
</reference>
<dbReference type="OrthoDB" id="383865at2157"/>
<organism evidence="2 3">
    <name type="scientific">Halobacterium jilantaiense</name>
    <dbReference type="NCBI Taxonomy" id="355548"/>
    <lineage>
        <taxon>Archaea</taxon>
        <taxon>Methanobacteriati</taxon>
        <taxon>Methanobacteriota</taxon>
        <taxon>Stenosarchaea group</taxon>
        <taxon>Halobacteria</taxon>
        <taxon>Halobacteriales</taxon>
        <taxon>Halobacteriaceae</taxon>
        <taxon>Halobacterium</taxon>
    </lineage>
</organism>
<gene>
    <name evidence="2" type="ORF">SAMN04487945_2428</name>
</gene>
<dbReference type="EMBL" id="FOJA01000001">
    <property type="protein sequence ID" value="SEW23992.1"/>
    <property type="molecule type" value="Genomic_DNA"/>
</dbReference>
<dbReference type="AlphaFoldDB" id="A0A1I0QAH1"/>
<evidence type="ECO:0000313" key="2">
    <source>
        <dbReference type="EMBL" id="SEW23992.1"/>
    </source>
</evidence>
<dbReference type="Proteomes" id="UP000198518">
    <property type="component" value="Unassembled WGS sequence"/>
</dbReference>
<keyword evidence="3" id="KW-1185">Reference proteome</keyword>
<feature type="transmembrane region" description="Helical" evidence="1">
    <location>
        <begin position="7"/>
        <end position="25"/>
    </location>
</feature>
<sequence length="58" mass="6015">MSVQSRQLPLVGMLFAVVAAVGYLAFDWHFGSDGSPVVLALAAVAVAVAVGSELRTRL</sequence>
<keyword evidence="1" id="KW-1133">Transmembrane helix</keyword>
<proteinExistence type="predicted"/>
<evidence type="ECO:0000313" key="3">
    <source>
        <dbReference type="Proteomes" id="UP000198518"/>
    </source>
</evidence>
<name>A0A1I0QAH1_9EURY</name>
<keyword evidence="1" id="KW-0812">Transmembrane</keyword>
<accession>A0A1I0QAH1</accession>
<feature type="transmembrane region" description="Helical" evidence="1">
    <location>
        <begin position="37"/>
        <end position="54"/>
    </location>
</feature>
<evidence type="ECO:0000256" key="1">
    <source>
        <dbReference type="SAM" id="Phobius"/>
    </source>
</evidence>
<protein>
    <submittedName>
        <fullName evidence="2">Uncharacterized protein</fullName>
    </submittedName>
</protein>
<dbReference type="RefSeq" id="WP_177170835.1">
    <property type="nucleotide sequence ID" value="NZ_FOJA01000001.1"/>
</dbReference>